<gene>
    <name evidence="2" type="ORF">PPROV_000541600</name>
</gene>
<organism evidence="2 3">
    <name type="scientific">Pycnococcus provasolii</name>
    <dbReference type="NCBI Taxonomy" id="41880"/>
    <lineage>
        <taxon>Eukaryota</taxon>
        <taxon>Viridiplantae</taxon>
        <taxon>Chlorophyta</taxon>
        <taxon>Pseudoscourfieldiophyceae</taxon>
        <taxon>Pseudoscourfieldiales</taxon>
        <taxon>Pycnococcaceae</taxon>
        <taxon>Pycnococcus</taxon>
    </lineage>
</organism>
<dbReference type="AlphaFoldDB" id="A0A830HM65"/>
<proteinExistence type="predicted"/>
<sequence length="496" mass="55832">MRRLRADNDNANEPPTSQIGTRLSDKANAIRARIPSAKKLQENVLKNLEVRAKHLVLGSTTALVIALTMSTLVKQKYGAHAEAVRAKSEEKRARNARLREARLATAQPLRYACANLLQFITLMLDDQLAFRAHWIEHENACVNNMAFQLSSVCHFIVALQDVQKFEGLGYEDIWQYEVMKKLKDILRVLYERNTDYAIFPGAGDRLACALIAAAPMVRTNGELARLRDHYCLFEHRRDYYPHSINPLRLLEIEVREVGECLRDVAACTHDVNGKTQTVPSLIAFLRHGAEVDHQQQLARRKAAEQIVEGARALPACSASSELAIYPDPSSFYYPLPVLQQEASAAAAAAAAASTRTKPIDDLRESVREVIHLQLGGSATGCLPRRSLLAARLRLRRVAASLTSLIKTLDRPLPELEKIRRAKIRREKKVQPAAVMTRQERRQERARVRWKRAYLWTLGRYVPVPPVVPWHRSRLAARVVGGVVIASGLLGRKLCLW</sequence>
<evidence type="ECO:0000313" key="2">
    <source>
        <dbReference type="EMBL" id="GHP06671.1"/>
    </source>
</evidence>
<evidence type="ECO:0000256" key="1">
    <source>
        <dbReference type="SAM" id="MobiDB-lite"/>
    </source>
</evidence>
<protein>
    <submittedName>
        <fullName evidence="2">Uncharacterized protein</fullName>
    </submittedName>
</protein>
<reference evidence="2" key="1">
    <citation type="submission" date="2020-10" db="EMBL/GenBank/DDBJ databases">
        <title>Unveiling of a novel bifunctional photoreceptor, Dualchrome1, isolated from a cosmopolitan green alga.</title>
        <authorList>
            <person name="Suzuki S."/>
            <person name="Kawachi M."/>
        </authorList>
    </citation>
    <scope>NUCLEOTIDE SEQUENCE</scope>
    <source>
        <strain evidence="2">NIES 2893</strain>
    </source>
</reference>
<feature type="region of interest" description="Disordered" evidence="1">
    <location>
        <begin position="1"/>
        <end position="25"/>
    </location>
</feature>
<dbReference type="EMBL" id="BNJQ01000013">
    <property type="protein sequence ID" value="GHP06671.1"/>
    <property type="molecule type" value="Genomic_DNA"/>
</dbReference>
<feature type="compositionally biased region" description="Polar residues" evidence="1">
    <location>
        <begin position="9"/>
        <end position="21"/>
    </location>
</feature>
<name>A0A830HM65_9CHLO</name>
<accession>A0A830HM65</accession>
<keyword evidence="3" id="KW-1185">Reference proteome</keyword>
<evidence type="ECO:0000313" key="3">
    <source>
        <dbReference type="Proteomes" id="UP000660262"/>
    </source>
</evidence>
<dbReference type="Proteomes" id="UP000660262">
    <property type="component" value="Unassembled WGS sequence"/>
</dbReference>
<comment type="caution">
    <text evidence="2">The sequence shown here is derived from an EMBL/GenBank/DDBJ whole genome shotgun (WGS) entry which is preliminary data.</text>
</comment>